<dbReference type="GO" id="GO:0008703">
    <property type="term" value="F:5-amino-6-(5-phosphoribosylamino)uracil reductase activity"/>
    <property type="evidence" value="ECO:0007669"/>
    <property type="project" value="UniProtKB-EC"/>
</dbReference>
<dbReference type="EMBL" id="JAIXNE010000005">
    <property type="protein sequence ID" value="MCA6078252.1"/>
    <property type="molecule type" value="Genomic_DNA"/>
</dbReference>
<comment type="cofactor">
    <cofactor evidence="13 16">
        <name>Zn(2+)</name>
        <dbReference type="ChEBI" id="CHEBI:29105"/>
    </cofactor>
    <text evidence="13 16">Binds 1 zinc ion.</text>
</comment>
<keyword evidence="11 13" id="KW-0560">Oxidoreductase</keyword>
<keyword evidence="9 13" id="KW-0862">Zinc</keyword>
<evidence type="ECO:0000256" key="11">
    <source>
        <dbReference type="ARBA" id="ARBA00023002"/>
    </source>
</evidence>
<dbReference type="PROSITE" id="PS00903">
    <property type="entry name" value="CYT_DCMP_DEAMINASES_1"/>
    <property type="match status" value="1"/>
</dbReference>
<dbReference type="EC" id="3.5.4.26" evidence="13"/>
<comment type="pathway">
    <text evidence="3 13">Cofactor biosynthesis; riboflavin biosynthesis; 5-amino-6-(D-ribitylamino)uracil from GTP: step 3/4.</text>
</comment>
<feature type="binding site" evidence="15">
    <location>
        <position position="284"/>
    </location>
    <ligand>
        <name>substrate</name>
    </ligand>
</feature>
<evidence type="ECO:0000256" key="4">
    <source>
        <dbReference type="ARBA" id="ARBA00005259"/>
    </source>
</evidence>
<keyword evidence="19" id="KW-1185">Reference proteome</keyword>
<feature type="active site" description="Proton donor" evidence="14">
    <location>
        <position position="53"/>
    </location>
</feature>
<evidence type="ECO:0000313" key="18">
    <source>
        <dbReference type="EMBL" id="MCA6078252.1"/>
    </source>
</evidence>
<dbReference type="InterPro" id="IPR004794">
    <property type="entry name" value="Eubact_RibD"/>
</dbReference>
<gene>
    <name evidence="18" type="primary">ribD</name>
    <name evidence="18" type="ORF">LDX50_25495</name>
</gene>
<organism evidence="18 19">
    <name type="scientific">Fulvivirga sedimenti</name>
    <dbReference type="NCBI Taxonomy" id="2879465"/>
    <lineage>
        <taxon>Bacteria</taxon>
        <taxon>Pseudomonadati</taxon>
        <taxon>Bacteroidota</taxon>
        <taxon>Cytophagia</taxon>
        <taxon>Cytophagales</taxon>
        <taxon>Fulvivirgaceae</taxon>
        <taxon>Fulvivirga</taxon>
    </lineage>
</organism>
<comment type="catalytic activity">
    <reaction evidence="13">
        <text>2,5-diamino-6-hydroxy-4-(5-phosphoribosylamino)-pyrimidine + H2O + H(+) = 5-amino-6-(5-phospho-D-ribosylamino)uracil + NH4(+)</text>
        <dbReference type="Rhea" id="RHEA:21868"/>
        <dbReference type="ChEBI" id="CHEBI:15377"/>
        <dbReference type="ChEBI" id="CHEBI:15378"/>
        <dbReference type="ChEBI" id="CHEBI:28938"/>
        <dbReference type="ChEBI" id="CHEBI:58453"/>
        <dbReference type="ChEBI" id="CHEBI:58614"/>
        <dbReference type="EC" id="3.5.4.26"/>
    </reaction>
</comment>
<dbReference type="PANTHER" id="PTHR38011">
    <property type="entry name" value="DIHYDROFOLATE REDUCTASE FAMILY PROTEIN (AFU_ORTHOLOGUE AFUA_8G06820)"/>
    <property type="match status" value="1"/>
</dbReference>
<dbReference type="GO" id="GO:0008270">
    <property type="term" value="F:zinc ion binding"/>
    <property type="evidence" value="ECO:0007669"/>
    <property type="project" value="InterPro"/>
</dbReference>
<dbReference type="PIRSF" id="PIRSF006769">
    <property type="entry name" value="RibD"/>
    <property type="match status" value="1"/>
</dbReference>
<dbReference type="SUPFAM" id="SSF53597">
    <property type="entry name" value="Dihydrofolate reductase-like"/>
    <property type="match status" value="1"/>
</dbReference>
<evidence type="ECO:0000256" key="12">
    <source>
        <dbReference type="ARBA" id="ARBA00023268"/>
    </source>
</evidence>
<dbReference type="InterPro" id="IPR016193">
    <property type="entry name" value="Cytidine_deaminase-like"/>
</dbReference>
<dbReference type="InterPro" id="IPR050765">
    <property type="entry name" value="Riboflavin_Biosynth_HTPR"/>
</dbReference>
<dbReference type="CDD" id="cd01284">
    <property type="entry name" value="Riboflavin_deaminase-reductase"/>
    <property type="match status" value="1"/>
</dbReference>
<keyword evidence="6 13" id="KW-0686">Riboflavin biosynthesis</keyword>
<feature type="binding site" evidence="15">
    <location>
        <position position="187"/>
    </location>
    <ligand>
        <name>substrate</name>
    </ligand>
</feature>
<feature type="binding site" evidence="15">
    <location>
        <position position="171"/>
    </location>
    <ligand>
        <name>substrate</name>
    </ligand>
</feature>
<dbReference type="Gene3D" id="3.40.430.10">
    <property type="entry name" value="Dihydrofolate Reductase, subunit A"/>
    <property type="match status" value="1"/>
</dbReference>
<evidence type="ECO:0000256" key="16">
    <source>
        <dbReference type="PIRSR" id="PIRSR006769-3"/>
    </source>
</evidence>
<evidence type="ECO:0000256" key="1">
    <source>
        <dbReference type="ARBA" id="ARBA00002151"/>
    </source>
</evidence>
<keyword evidence="10 13" id="KW-0521">NADP</keyword>
<evidence type="ECO:0000256" key="14">
    <source>
        <dbReference type="PIRSR" id="PIRSR006769-1"/>
    </source>
</evidence>
<reference evidence="18" key="1">
    <citation type="submission" date="2021-09" db="EMBL/GenBank/DDBJ databases">
        <title>Fulvivirga sp. isolated from coastal sediment.</title>
        <authorList>
            <person name="Yu H."/>
        </authorList>
    </citation>
    <scope>NUCLEOTIDE SEQUENCE</scope>
    <source>
        <strain evidence="18">1062</strain>
    </source>
</reference>
<dbReference type="RefSeq" id="WP_225699106.1">
    <property type="nucleotide sequence ID" value="NZ_JAIXNE010000005.1"/>
</dbReference>
<feature type="binding site" evidence="15">
    <location>
        <position position="199"/>
    </location>
    <ligand>
        <name>NADP(+)</name>
        <dbReference type="ChEBI" id="CHEBI:58349"/>
    </ligand>
</feature>
<feature type="binding site" evidence="16">
    <location>
        <position position="78"/>
    </location>
    <ligand>
        <name>Zn(2+)</name>
        <dbReference type="ChEBI" id="CHEBI:29105"/>
        <note>catalytic</note>
    </ligand>
</feature>
<evidence type="ECO:0000256" key="2">
    <source>
        <dbReference type="ARBA" id="ARBA00004882"/>
    </source>
</evidence>
<accession>A0A9X1HWV1</accession>
<dbReference type="InterPro" id="IPR016192">
    <property type="entry name" value="APOBEC/CMP_deaminase_Zn-bd"/>
</dbReference>
<comment type="caution">
    <text evidence="18">The sequence shown here is derived from an EMBL/GenBank/DDBJ whole genome shotgun (WGS) entry which is preliminary data.</text>
</comment>
<feature type="domain" description="CMP/dCMP-type deaminase" evidence="17">
    <location>
        <begin position="2"/>
        <end position="126"/>
    </location>
</feature>
<dbReference type="Pfam" id="PF00383">
    <property type="entry name" value="dCMP_cyt_deam_1"/>
    <property type="match status" value="1"/>
</dbReference>
<dbReference type="FunFam" id="3.40.140.10:FF:000025">
    <property type="entry name" value="Riboflavin biosynthesis protein RibD"/>
    <property type="match status" value="1"/>
</dbReference>
<comment type="similarity">
    <text evidence="4 13">In the N-terminal section; belongs to the cytidine and deoxycytidylate deaminase family.</text>
</comment>
<keyword evidence="7 13" id="KW-0479">Metal-binding</keyword>
<evidence type="ECO:0000256" key="10">
    <source>
        <dbReference type="ARBA" id="ARBA00022857"/>
    </source>
</evidence>
<feature type="binding site" evidence="15">
    <location>
        <position position="173"/>
    </location>
    <ligand>
        <name>NADP(+)</name>
        <dbReference type="ChEBI" id="CHEBI:58349"/>
    </ligand>
</feature>
<comment type="catalytic activity">
    <reaction evidence="13">
        <text>5-amino-6-(5-phospho-D-ribitylamino)uracil + NADP(+) = 5-amino-6-(5-phospho-D-ribosylamino)uracil + NADPH + H(+)</text>
        <dbReference type="Rhea" id="RHEA:17845"/>
        <dbReference type="ChEBI" id="CHEBI:15378"/>
        <dbReference type="ChEBI" id="CHEBI:57783"/>
        <dbReference type="ChEBI" id="CHEBI:58349"/>
        <dbReference type="ChEBI" id="CHEBI:58421"/>
        <dbReference type="ChEBI" id="CHEBI:58453"/>
        <dbReference type="EC" id="1.1.1.193"/>
    </reaction>
</comment>
<evidence type="ECO:0000256" key="5">
    <source>
        <dbReference type="ARBA" id="ARBA00007417"/>
    </source>
</evidence>
<dbReference type="Proteomes" id="UP001139409">
    <property type="component" value="Unassembled WGS sequence"/>
</dbReference>
<feature type="binding site" evidence="16">
    <location>
        <position position="87"/>
    </location>
    <ligand>
        <name>Zn(2+)</name>
        <dbReference type="ChEBI" id="CHEBI:29105"/>
        <note>catalytic</note>
    </ligand>
</feature>
<dbReference type="EC" id="1.1.1.193" evidence="13"/>
<dbReference type="InterPro" id="IPR002125">
    <property type="entry name" value="CMP_dCMP_dom"/>
</dbReference>
<keyword evidence="12" id="KW-0511">Multifunctional enzyme</keyword>
<evidence type="ECO:0000259" key="17">
    <source>
        <dbReference type="PROSITE" id="PS51747"/>
    </source>
</evidence>
<evidence type="ECO:0000256" key="13">
    <source>
        <dbReference type="PIRNR" id="PIRNR006769"/>
    </source>
</evidence>
<comment type="pathway">
    <text evidence="2 13">Cofactor biosynthesis; riboflavin biosynthesis; 5-amino-6-(D-ribitylamino)uracil from GTP: step 2/4.</text>
</comment>
<dbReference type="Gene3D" id="3.40.140.10">
    <property type="entry name" value="Cytidine Deaminase, domain 2"/>
    <property type="match status" value="1"/>
</dbReference>
<dbReference type="NCBIfam" id="TIGR00326">
    <property type="entry name" value="eubact_ribD"/>
    <property type="match status" value="1"/>
</dbReference>
<feature type="binding site" evidence="15">
    <location>
        <position position="157"/>
    </location>
    <ligand>
        <name>NADP(+)</name>
        <dbReference type="ChEBI" id="CHEBI:58349"/>
    </ligand>
</feature>
<protein>
    <recommendedName>
        <fullName evidence="13">Riboflavin biosynthesis protein RibD</fullName>
    </recommendedName>
    <domain>
        <recommendedName>
            <fullName evidence="13">Diaminohydroxyphosphoribosylaminopyrimidine deaminase</fullName>
            <shortName evidence="13">DRAP deaminase</shortName>
            <ecNumber evidence="13">3.5.4.26</ecNumber>
        </recommendedName>
        <alternativeName>
            <fullName evidence="13">Riboflavin-specific deaminase</fullName>
        </alternativeName>
    </domain>
    <domain>
        <recommendedName>
            <fullName evidence="13">5-amino-6-(5-phosphoribosylamino)uracil reductase</fullName>
            <ecNumber evidence="13">1.1.1.193</ecNumber>
        </recommendedName>
        <alternativeName>
            <fullName evidence="13">HTP reductase</fullName>
        </alternativeName>
    </domain>
</protein>
<comment type="function">
    <text evidence="1 13">Converts 2,5-diamino-6-(ribosylamino)-4(3h)-pyrimidinone 5'-phosphate into 5-amino-6-(ribosylamino)-2,4(1h,3h)-pyrimidinedione 5'-phosphate.</text>
</comment>
<dbReference type="GO" id="GO:0008835">
    <property type="term" value="F:diaminohydroxyphosphoribosylaminopyrimidine deaminase activity"/>
    <property type="evidence" value="ECO:0007669"/>
    <property type="project" value="UniProtKB-EC"/>
</dbReference>
<evidence type="ECO:0000256" key="7">
    <source>
        <dbReference type="ARBA" id="ARBA00022723"/>
    </source>
</evidence>
<dbReference type="PROSITE" id="PS51747">
    <property type="entry name" value="CYT_DCMP_DEAMINASES_2"/>
    <property type="match status" value="1"/>
</dbReference>
<dbReference type="Pfam" id="PF01872">
    <property type="entry name" value="RibD_C"/>
    <property type="match status" value="1"/>
</dbReference>
<evidence type="ECO:0000256" key="8">
    <source>
        <dbReference type="ARBA" id="ARBA00022801"/>
    </source>
</evidence>
<feature type="binding site" evidence="15">
    <location>
        <position position="203"/>
    </location>
    <ligand>
        <name>substrate</name>
    </ligand>
</feature>
<proteinExistence type="inferred from homology"/>
<evidence type="ECO:0000313" key="19">
    <source>
        <dbReference type="Proteomes" id="UP001139409"/>
    </source>
</evidence>
<feature type="binding site" evidence="15">
    <location>
        <position position="210"/>
    </location>
    <ligand>
        <name>substrate</name>
    </ligand>
</feature>
<comment type="similarity">
    <text evidence="5 13">In the C-terminal section; belongs to the HTP reductase family.</text>
</comment>
<dbReference type="PANTHER" id="PTHR38011:SF7">
    <property type="entry name" value="2,5-DIAMINO-6-RIBOSYLAMINO-4(3H)-PYRIMIDINONE 5'-PHOSPHATE REDUCTASE"/>
    <property type="match status" value="1"/>
</dbReference>
<evidence type="ECO:0000256" key="15">
    <source>
        <dbReference type="PIRSR" id="PIRSR006769-2"/>
    </source>
</evidence>
<sequence>MNKDELYMQRAIDLAKNGFGSVSPNPMVGAVVVYKDKIVGEGWHREYGGPHAEVNALASVSNPEILSESTVYVTLEPCSHYGKTPPCADLLIKHEIKRVVVCVEDPNPEVSGRGIKRLRDAGIEVVTNVLEEEGKRINRRFFVNQLKSRPYVILKWAETSDGYLARTDGSSKWISSPESRVLVHKWRAEEDSILVGANTAITDDPSLNVRDWQGPDPVRVVLDPDHSLPGNLKLFQDGGPTLCYTREFSGQKASCEWIALGNEYSVQGILKDLFSRKIGSLLVEGGSKTLNQFIRKDVWDEARIFVSRQTFGDGTKAPRLPANALKEEINFTDRLLYYENIQ</sequence>
<evidence type="ECO:0000256" key="3">
    <source>
        <dbReference type="ARBA" id="ARBA00004910"/>
    </source>
</evidence>
<evidence type="ECO:0000256" key="6">
    <source>
        <dbReference type="ARBA" id="ARBA00022619"/>
    </source>
</evidence>
<dbReference type="InterPro" id="IPR024072">
    <property type="entry name" value="DHFR-like_dom_sf"/>
</dbReference>
<name>A0A9X1HWV1_9BACT</name>
<keyword evidence="8 13" id="KW-0378">Hydrolase</keyword>
<dbReference type="GO" id="GO:0009231">
    <property type="term" value="P:riboflavin biosynthetic process"/>
    <property type="evidence" value="ECO:0007669"/>
    <property type="project" value="UniProtKB-KW"/>
</dbReference>
<feature type="binding site" evidence="15">
    <location>
        <position position="207"/>
    </location>
    <ligand>
        <name>substrate</name>
    </ligand>
</feature>
<dbReference type="SUPFAM" id="SSF53927">
    <property type="entry name" value="Cytidine deaminase-like"/>
    <property type="match status" value="1"/>
</dbReference>
<evidence type="ECO:0000256" key="9">
    <source>
        <dbReference type="ARBA" id="ARBA00022833"/>
    </source>
</evidence>
<dbReference type="AlphaFoldDB" id="A0A9X1HWV1"/>
<feature type="binding site" evidence="16">
    <location>
        <position position="51"/>
    </location>
    <ligand>
        <name>Zn(2+)</name>
        <dbReference type="ChEBI" id="CHEBI:29105"/>
        <note>catalytic</note>
    </ligand>
</feature>
<dbReference type="InterPro" id="IPR002734">
    <property type="entry name" value="RibDG_C"/>
</dbReference>